<feature type="compositionally biased region" description="Low complexity" evidence="1">
    <location>
        <begin position="897"/>
        <end position="907"/>
    </location>
</feature>
<gene>
    <name evidence="4" type="primary">LOC108737198</name>
</gene>
<dbReference type="Pfam" id="PF00651">
    <property type="entry name" value="BTB"/>
    <property type="match status" value="1"/>
</dbReference>
<dbReference type="InterPro" id="IPR011333">
    <property type="entry name" value="SKP1/BTB/POZ_sf"/>
</dbReference>
<reference evidence="4" key="1">
    <citation type="submission" date="2025-08" db="UniProtKB">
        <authorList>
            <consortium name="RefSeq"/>
        </authorList>
    </citation>
    <scope>IDENTIFICATION</scope>
    <source>
        <tissue evidence="4">Entire body</tissue>
    </source>
</reference>
<feature type="region of interest" description="Disordered" evidence="1">
    <location>
        <begin position="158"/>
        <end position="209"/>
    </location>
</feature>
<dbReference type="OrthoDB" id="409642at2759"/>
<dbReference type="InParanoid" id="A0A1W4WZ42"/>
<feature type="compositionally biased region" description="Polar residues" evidence="1">
    <location>
        <begin position="1013"/>
        <end position="1038"/>
    </location>
</feature>
<feature type="domain" description="BTB" evidence="2">
    <location>
        <begin position="454"/>
        <end position="521"/>
    </location>
</feature>
<organism evidence="3 4">
    <name type="scientific">Agrilus planipennis</name>
    <name type="common">Emerald ash borer</name>
    <name type="synonym">Agrilus marcopoli</name>
    <dbReference type="NCBI Taxonomy" id="224129"/>
    <lineage>
        <taxon>Eukaryota</taxon>
        <taxon>Metazoa</taxon>
        <taxon>Ecdysozoa</taxon>
        <taxon>Arthropoda</taxon>
        <taxon>Hexapoda</taxon>
        <taxon>Insecta</taxon>
        <taxon>Pterygota</taxon>
        <taxon>Neoptera</taxon>
        <taxon>Endopterygota</taxon>
        <taxon>Coleoptera</taxon>
        <taxon>Polyphaga</taxon>
        <taxon>Elateriformia</taxon>
        <taxon>Buprestoidea</taxon>
        <taxon>Buprestidae</taxon>
        <taxon>Agrilinae</taxon>
        <taxon>Agrilus</taxon>
    </lineage>
</organism>
<feature type="region of interest" description="Disordered" evidence="1">
    <location>
        <begin position="1"/>
        <end position="27"/>
    </location>
</feature>
<feature type="compositionally biased region" description="Low complexity" evidence="1">
    <location>
        <begin position="419"/>
        <end position="428"/>
    </location>
</feature>
<dbReference type="Proteomes" id="UP000192223">
    <property type="component" value="Unplaced"/>
</dbReference>
<feature type="compositionally biased region" description="Low complexity" evidence="1">
    <location>
        <begin position="185"/>
        <end position="205"/>
    </location>
</feature>
<feature type="compositionally biased region" description="Low complexity" evidence="1">
    <location>
        <begin position="846"/>
        <end position="885"/>
    </location>
</feature>
<dbReference type="KEGG" id="apln:108737198"/>
<sequence length="1076" mass="119012">MDSGLGSDDERRHRTKEQKQQQNQQRQLFSSCFIDASTLGDESDQDIPPNDERSQGSLIFQNSIKQYSMLQMDHPRALFCGNASSSVETHVENEPATPFNSIVQVESDTTEISHRTPVGFFVDLTTIEEPPSSIKETKEKQKNLFSLVIDFKEPKREMPSKLSDSLYNRHRAKKKTTKQEKEISSSKSSLISKDSNSSRKSSTSSLPVNISQNYLPQSSCFNQVHIQKNNGADTASLTSLTDKYKATCSHDNNCSLGLANNSSSSSSGDNSKNNSNTSADNVNTSDDTSSSNGSDSYETNTKETNLDDKEDSPPLSNTSNIIKECDVKCAKSSGTVEECRLPVNEKKLFIDVKKQKNEQFVKLSDLQKQFPRLDLTVGPCMVHSIPESSWVESPLSLSRSATYRSAPPRPPEPEPYELSDSGSFSDISISQTTGRSVQRLGTDLLRMFLEEIGPDVTIEVGTYRLRAHKCILSSRCQYFAAVLGGNCLETTGNVIPLHGYSYDSVHFAMCHIYSGAAHVPESINLAELAALADMLGLEGLKEVAAHALKLRYCHSFHKPCSGCSTGVLEILPLTAAYTLEDLYHKCLRWITQNFVRIWPTRAFVALSKELQEKCYKQHVVHMHPDTVLGTILKCEELLGNIPGARWAEPVNRLVKQLAMSCQLYLTQHFCEVLSSSAIPDLNNQHNVNMSTLEEKMVEAVRTLGPDHACHSYERCSKLLETQSWNMKTQELLQKVQTNLEHCLSRQMSRVGQCHAWSKMNPALKVRIKELSRLPRPVRVGSPVLNSLRSSRISKSLKTDSPERYNPEHVKLTSAINSSIRRSLLLAAKAPQMSTSLYVPRVTSTLTKPTQSSAAKAAATKSSNLKTSSSKQSVTSTGSSVRTSRPTSEKPSIRPSSGNRHGINNNNNQRRHNGNTVTETGKILPKSSAKAKPEVKGQTRPVRTSLYAPRSRLTSADSNNKPPVKELVMKKKIQGGSQEMRKASSRAASAQVSASTQDRRRRRPEVNIKKDVSAPQQQSVSKCNGSISSSEENTYTKSGEIQKGSDGDSSNGIVPRITRSDTFLKEKPTVLPQTDQS</sequence>
<dbReference type="InterPro" id="IPR000210">
    <property type="entry name" value="BTB/POZ_dom"/>
</dbReference>
<feature type="compositionally biased region" description="Low complexity" evidence="1">
    <location>
        <begin position="984"/>
        <end position="994"/>
    </location>
</feature>
<dbReference type="RefSeq" id="XP_018325418.1">
    <property type="nucleotide sequence ID" value="XM_018469916.2"/>
</dbReference>
<dbReference type="GeneID" id="108737198"/>
<feature type="region of interest" description="Disordered" evidence="1">
    <location>
        <begin position="844"/>
        <end position="1076"/>
    </location>
</feature>
<protein>
    <submittedName>
        <fullName evidence="4">Uncharacterized protein LOC108737198 isoform X1</fullName>
    </submittedName>
</protein>
<feature type="compositionally biased region" description="Polar residues" evidence="1">
    <location>
        <begin position="951"/>
        <end position="960"/>
    </location>
</feature>
<dbReference type="PANTHER" id="PTHR22427">
    <property type="entry name" value="GH15728P"/>
    <property type="match status" value="1"/>
</dbReference>
<feature type="region of interest" description="Disordered" evidence="1">
    <location>
        <begin position="261"/>
        <end position="318"/>
    </location>
</feature>
<dbReference type="Gene3D" id="3.30.710.10">
    <property type="entry name" value="Potassium Channel Kv1.1, Chain A"/>
    <property type="match status" value="1"/>
</dbReference>
<feature type="compositionally biased region" description="Low complexity" evidence="1">
    <location>
        <begin position="261"/>
        <end position="299"/>
    </location>
</feature>
<dbReference type="PROSITE" id="PS50097">
    <property type="entry name" value="BTB"/>
    <property type="match status" value="1"/>
</dbReference>
<dbReference type="InterPro" id="IPR043225">
    <property type="entry name" value="BACK_BTBD8"/>
</dbReference>
<feature type="region of interest" description="Disordered" evidence="1">
    <location>
        <begin position="401"/>
        <end position="428"/>
    </location>
</feature>
<evidence type="ECO:0000256" key="1">
    <source>
        <dbReference type="SAM" id="MobiDB-lite"/>
    </source>
</evidence>
<evidence type="ECO:0000313" key="4">
    <source>
        <dbReference type="RefSeq" id="XP_018325418.1"/>
    </source>
</evidence>
<dbReference type="CDD" id="cd18286">
    <property type="entry name" value="BTB2_POZ_BTBD8"/>
    <property type="match status" value="1"/>
</dbReference>
<dbReference type="SMART" id="SM00225">
    <property type="entry name" value="BTB"/>
    <property type="match status" value="1"/>
</dbReference>
<name>A0A1W4WZ42_AGRPL</name>
<evidence type="ECO:0000313" key="3">
    <source>
        <dbReference type="Proteomes" id="UP000192223"/>
    </source>
</evidence>
<evidence type="ECO:0000259" key="2">
    <source>
        <dbReference type="PROSITE" id="PS50097"/>
    </source>
</evidence>
<feature type="compositionally biased region" description="Basic and acidic residues" evidence="1">
    <location>
        <begin position="1057"/>
        <end position="1067"/>
    </location>
</feature>
<dbReference type="Pfam" id="PF26017">
    <property type="entry name" value="BACK_BTBD8"/>
    <property type="match status" value="1"/>
</dbReference>
<dbReference type="STRING" id="224129.A0A1W4WZ42"/>
<dbReference type="AlphaFoldDB" id="A0A1W4WZ42"/>
<proteinExistence type="predicted"/>
<accession>A0A1W4WZ42</accession>
<keyword evidence="3" id="KW-1185">Reference proteome</keyword>
<dbReference type="SUPFAM" id="SSF54695">
    <property type="entry name" value="POZ domain"/>
    <property type="match status" value="1"/>
</dbReference>
<dbReference type="PANTHER" id="PTHR22427:SF7">
    <property type="entry name" value="GH15728P"/>
    <property type="match status" value="1"/>
</dbReference>
<dbReference type="CDD" id="cd18490">
    <property type="entry name" value="BACK_BTBD8"/>
    <property type="match status" value="1"/>
</dbReference>